<feature type="region of interest" description="Disordered" evidence="1">
    <location>
        <begin position="170"/>
        <end position="191"/>
    </location>
</feature>
<name>A0A087TM35_STEMI</name>
<feature type="compositionally biased region" description="Low complexity" evidence="1">
    <location>
        <begin position="170"/>
        <end position="187"/>
    </location>
</feature>
<accession>A0A087TM35</accession>
<dbReference type="OrthoDB" id="10053230at2759"/>
<protein>
    <submittedName>
        <fullName evidence="2">Uncharacterized protein</fullName>
    </submittedName>
</protein>
<proteinExistence type="predicted"/>
<evidence type="ECO:0000256" key="1">
    <source>
        <dbReference type="SAM" id="MobiDB-lite"/>
    </source>
</evidence>
<evidence type="ECO:0000313" key="3">
    <source>
        <dbReference type="Proteomes" id="UP000054359"/>
    </source>
</evidence>
<feature type="compositionally biased region" description="Pro residues" evidence="1">
    <location>
        <begin position="472"/>
        <end position="482"/>
    </location>
</feature>
<reference evidence="2 3" key="1">
    <citation type="submission" date="2013-11" db="EMBL/GenBank/DDBJ databases">
        <title>Genome sequencing of Stegodyphus mimosarum.</title>
        <authorList>
            <person name="Bechsgaard J."/>
        </authorList>
    </citation>
    <scope>NUCLEOTIDE SEQUENCE [LARGE SCALE GENOMIC DNA]</scope>
</reference>
<sequence>MELTEEMKTCISLAQTLSSEAQDVPENFKKDKQETMQHLGALLASNCQKICIGPSFHLYASESSMPGSDKSSEMSDNRIKNSTEVIVEEDSGEEFETIFYHGPSVTQETNSIYECQNDTKTVCDEVDKSDSINLTPMNIKLAQANVEYGSLLSPDFFRKNFDISSSAASRYSDSSSGIGSSSESPASQLEQSQKQKAAKLPFVFPKVLNSECKKPKSFQETLSHVLERVEIIDDIKEETKETWEEWPKKFIEENGFCLGVEPGIFYKSSTGPFFYVAMPHRSAYEILVTNNKQIACDVDIYVDGKPVAALRLSAGDSRAIDGPTYAEFAFKLFRSKDAPPGLGVVEGNIENGVLKAIFTPQKVETCKERAFSDPLIPSKPDDDILGFLQDEKEDKRKKSLTIGEKCTAERSFDVSEIVEGATLLQGPKKKRHYLPASPMETDVSKQVTLILRLVASTKREVEASSEKISCLQPPPVPSRRER</sequence>
<gene>
    <name evidence="2" type="ORF">X975_17016</name>
</gene>
<dbReference type="AlphaFoldDB" id="A0A087TM35"/>
<feature type="region of interest" description="Disordered" evidence="1">
    <location>
        <begin position="463"/>
        <end position="482"/>
    </location>
</feature>
<keyword evidence="3" id="KW-1185">Reference proteome</keyword>
<organism evidence="2 3">
    <name type="scientific">Stegodyphus mimosarum</name>
    <name type="common">African social velvet spider</name>
    <dbReference type="NCBI Taxonomy" id="407821"/>
    <lineage>
        <taxon>Eukaryota</taxon>
        <taxon>Metazoa</taxon>
        <taxon>Ecdysozoa</taxon>
        <taxon>Arthropoda</taxon>
        <taxon>Chelicerata</taxon>
        <taxon>Arachnida</taxon>
        <taxon>Araneae</taxon>
        <taxon>Araneomorphae</taxon>
        <taxon>Entelegynae</taxon>
        <taxon>Eresoidea</taxon>
        <taxon>Eresidae</taxon>
        <taxon>Stegodyphus</taxon>
    </lineage>
</organism>
<dbReference type="Proteomes" id="UP000054359">
    <property type="component" value="Unassembled WGS sequence"/>
</dbReference>
<feature type="non-terminal residue" evidence="2">
    <location>
        <position position="482"/>
    </location>
</feature>
<dbReference type="STRING" id="407821.A0A087TM35"/>
<evidence type="ECO:0000313" key="2">
    <source>
        <dbReference type="EMBL" id="KFM66174.1"/>
    </source>
</evidence>
<dbReference type="EMBL" id="KK115844">
    <property type="protein sequence ID" value="KFM66174.1"/>
    <property type="molecule type" value="Genomic_DNA"/>
</dbReference>